<evidence type="ECO:0000259" key="2">
    <source>
        <dbReference type="Pfam" id="PF13670"/>
    </source>
</evidence>
<keyword evidence="4" id="KW-1185">Reference proteome</keyword>
<dbReference type="Pfam" id="PF13670">
    <property type="entry name" value="PepSY_2"/>
    <property type="match status" value="1"/>
</dbReference>
<comment type="caution">
    <text evidence="3">The sequence shown here is derived from an EMBL/GenBank/DDBJ whole genome shotgun (WGS) entry which is preliminary data.</text>
</comment>
<evidence type="ECO:0000313" key="3">
    <source>
        <dbReference type="EMBL" id="PTX49593.1"/>
    </source>
</evidence>
<sequence length="81" mass="8586">MKQAILPALLMLVTGVSAAVAQTEPRLSGLVAQIEAQGYRVSEAELDAGLIEAKAITAEGQRVELRVDAATGRILRQRADD</sequence>
<feature type="chain" id="PRO_5015706213" evidence="1">
    <location>
        <begin position="19"/>
        <end position="81"/>
    </location>
</feature>
<protein>
    <submittedName>
        <fullName evidence="3">YpeB-like protein with putative protease inhibitory function</fullName>
    </submittedName>
</protein>
<reference evidence="3 4" key="1">
    <citation type="submission" date="2018-04" db="EMBL/GenBank/DDBJ databases">
        <title>Genomic Encyclopedia of Archaeal and Bacterial Type Strains, Phase II (KMG-II): from individual species to whole genera.</title>
        <authorList>
            <person name="Goeker M."/>
        </authorList>
    </citation>
    <scope>NUCLEOTIDE SEQUENCE [LARGE SCALE GENOMIC DNA]</scope>
    <source>
        <strain evidence="3 4">DSM 21823</strain>
    </source>
</reference>
<dbReference type="InterPro" id="IPR025711">
    <property type="entry name" value="PepSY"/>
</dbReference>
<dbReference type="RefSeq" id="WP_108129199.1">
    <property type="nucleotide sequence ID" value="NZ_QBKP01000007.1"/>
</dbReference>
<dbReference type="AlphaFoldDB" id="A0A2T6B0P6"/>
<evidence type="ECO:0000256" key="1">
    <source>
        <dbReference type="SAM" id="SignalP"/>
    </source>
</evidence>
<gene>
    <name evidence="3" type="ORF">C8N34_107241</name>
</gene>
<name>A0A2T6B0P6_9RHOB</name>
<dbReference type="Proteomes" id="UP000244224">
    <property type="component" value="Unassembled WGS sequence"/>
</dbReference>
<dbReference type="EMBL" id="QBKP01000007">
    <property type="protein sequence ID" value="PTX49593.1"/>
    <property type="molecule type" value="Genomic_DNA"/>
</dbReference>
<proteinExistence type="predicted"/>
<feature type="domain" description="PepSY" evidence="2">
    <location>
        <begin position="9"/>
        <end position="77"/>
    </location>
</feature>
<accession>A0A2T6B0P6</accession>
<organism evidence="3 4">
    <name type="scientific">Gemmobacter caeni</name>
    <dbReference type="NCBI Taxonomy" id="589035"/>
    <lineage>
        <taxon>Bacteria</taxon>
        <taxon>Pseudomonadati</taxon>
        <taxon>Pseudomonadota</taxon>
        <taxon>Alphaproteobacteria</taxon>
        <taxon>Rhodobacterales</taxon>
        <taxon>Paracoccaceae</taxon>
        <taxon>Gemmobacter</taxon>
    </lineage>
</organism>
<feature type="signal peptide" evidence="1">
    <location>
        <begin position="1"/>
        <end position="18"/>
    </location>
</feature>
<dbReference type="OrthoDB" id="7850927at2"/>
<keyword evidence="1" id="KW-0732">Signal</keyword>
<evidence type="ECO:0000313" key="4">
    <source>
        <dbReference type="Proteomes" id="UP000244224"/>
    </source>
</evidence>